<protein>
    <submittedName>
        <fullName evidence="1">Uncharacterized protein</fullName>
    </submittedName>
</protein>
<organism evidence="1">
    <name type="scientific">mine drainage metagenome</name>
    <dbReference type="NCBI Taxonomy" id="410659"/>
    <lineage>
        <taxon>unclassified sequences</taxon>
        <taxon>metagenomes</taxon>
        <taxon>ecological metagenomes</taxon>
    </lineage>
</organism>
<evidence type="ECO:0000313" key="1">
    <source>
        <dbReference type="EMBL" id="EQD59353.1"/>
    </source>
</evidence>
<comment type="caution">
    <text evidence="1">The sequence shown here is derived from an EMBL/GenBank/DDBJ whole genome shotgun (WGS) entry which is preliminary data.</text>
</comment>
<dbReference type="AlphaFoldDB" id="T1AS29"/>
<dbReference type="EMBL" id="AUZY01005361">
    <property type="protein sequence ID" value="EQD59353.1"/>
    <property type="molecule type" value="Genomic_DNA"/>
</dbReference>
<proteinExistence type="predicted"/>
<gene>
    <name evidence="1" type="ORF">B1B_08244</name>
</gene>
<accession>T1AS29</accession>
<reference evidence="1" key="2">
    <citation type="journal article" date="2014" name="ISME J.">
        <title>Microbial stratification in low pH oxic and suboxic macroscopic growths along an acid mine drainage.</title>
        <authorList>
            <person name="Mendez-Garcia C."/>
            <person name="Mesa V."/>
            <person name="Sprenger R.R."/>
            <person name="Richter M."/>
            <person name="Diez M.S."/>
            <person name="Solano J."/>
            <person name="Bargiela R."/>
            <person name="Golyshina O.V."/>
            <person name="Manteca A."/>
            <person name="Ramos J.L."/>
            <person name="Gallego J.R."/>
            <person name="Llorente I."/>
            <person name="Martins Dos Santos V.A."/>
            <person name="Jensen O.N."/>
            <person name="Pelaez A.I."/>
            <person name="Sanchez J."/>
            <person name="Ferrer M."/>
        </authorList>
    </citation>
    <scope>NUCLEOTIDE SEQUENCE</scope>
</reference>
<sequence>MFERAVAGMRASRAEVPTVISHTVTRENLDHSERVVELAEQLDVGLTLQ</sequence>
<reference evidence="1" key="1">
    <citation type="submission" date="2013-08" db="EMBL/GenBank/DDBJ databases">
        <authorList>
            <person name="Mendez C."/>
            <person name="Richter M."/>
            <person name="Ferrer M."/>
            <person name="Sanchez J."/>
        </authorList>
    </citation>
    <scope>NUCLEOTIDE SEQUENCE</scope>
</reference>
<name>T1AS29_9ZZZZ</name>
<feature type="non-terminal residue" evidence="1">
    <location>
        <position position="49"/>
    </location>
</feature>